<accession>A0AAV4UJN3</accession>
<name>A0AAV4UJN3_CAEEX</name>
<organism evidence="1 2">
    <name type="scientific">Caerostris extrusa</name>
    <name type="common">Bark spider</name>
    <name type="synonym">Caerostris bankana</name>
    <dbReference type="NCBI Taxonomy" id="172846"/>
    <lineage>
        <taxon>Eukaryota</taxon>
        <taxon>Metazoa</taxon>
        <taxon>Ecdysozoa</taxon>
        <taxon>Arthropoda</taxon>
        <taxon>Chelicerata</taxon>
        <taxon>Arachnida</taxon>
        <taxon>Araneae</taxon>
        <taxon>Araneomorphae</taxon>
        <taxon>Entelegynae</taxon>
        <taxon>Araneoidea</taxon>
        <taxon>Araneidae</taxon>
        <taxon>Caerostris</taxon>
    </lineage>
</organism>
<proteinExistence type="predicted"/>
<evidence type="ECO:0000313" key="1">
    <source>
        <dbReference type="EMBL" id="GIY58132.1"/>
    </source>
</evidence>
<dbReference type="AlphaFoldDB" id="A0AAV4UJN3"/>
<evidence type="ECO:0000313" key="2">
    <source>
        <dbReference type="Proteomes" id="UP001054945"/>
    </source>
</evidence>
<comment type="caution">
    <text evidence="1">The sequence shown here is derived from an EMBL/GenBank/DDBJ whole genome shotgun (WGS) entry which is preliminary data.</text>
</comment>
<protein>
    <submittedName>
        <fullName evidence="1">Uncharacterized protein</fullName>
    </submittedName>
</protein>
<reference evidence="1 2" key="1">
    <citation type="submission" date="2021-06" db="EMBL/GenBank/DDBJ databases">
        <title>Caerostris extrusa draft genome.</title>
        <authorList>
            <person name="Kono N."/>
            <person name="Arakawa K."/>
        </authorList>
    </citation>
    <scope>NUCLEOTIDE SEQUENCE [LARGE SCALE GENOMIC DNA]</scope>
</reference>
<dbReference type="Proteomes" id="UP001054945">
    <property type="component" value="Unassembled WGS sequence"/>
</dbReference>
<gene>
    <name evidence="1" type="ORF">CEXT_16281</name>
</gene>
<sequence>MFYLPLLRVQCQRHVAPLCQADMARGKRLLAVDRKHLTGDVHIPYRFVSLRQTLSPLLSKNEAFSWYVKMLVVLTARHTADQGLPIVLETYRKCEGNFRQLYTYFRI</sequence>
<keyword evidence="2" id="KW-1185">Reference proteome</keyword>
<dbReference type="EMBL" id="BPLR01013017">
    <property type="protein sequence ID" value="GIY58132.1"/>
    <property type="molecule type" value="Genomic_DNA"/>
</dbReference>